<name>A0A9N7U354_PLEPL</name>
<comment type="caution">
    <text evidence="2">The sequence shown here is derived from an EMBL/GenBank/DDBJ whole genome shotgun (WGS) entry which is preliminary data.</text>
</comment>
<protein>
    <submittedName>
        <fullName evidence="2">Uncharacterized protein</fullName>
    </submittedName>
</protein>
<evidence type="ECO:0000313" key="3">
    <source>
        <dbReference type="Proteomes" id="UP001153269"/>
    </source>
</evidence>
<dbReference type="EMBL" id="CADEAL010000668">
    <property type="protein sequence ID" value="CAB1423625.1"/>
    <property type="molecule type" value="Genomic_DNA"/>
</dbReference>
<proteinExistence type="predicted"/>
<feature type="compositionally biased region" description="Basic and acidic residues" evidence="1">
    <location>
        <begin position="1"/>
        <end position="12"/>
    </location>
</feature>
<reference evidence="2" key="1">
    <citation type="submission" date="2020-03" db="EMBL/GenBank/DDBJ databases">
        <authorList>
            <person name="Weist P."/>
        </authorList>
    </citation>
    <scope>NUCLEOTIDE SEQUENCE</scope>
</reference>
<dbReference type="AlphaFoldDB" id="A0A9N7U354"/>
<feature type="region of interest" description="Disordered" evidence="1">
    <location>
        <begin position="1"/>
        <end position="39"/>
    </location>
</feature>
<dbReference type="Proteomes" id="UP001153269">
    <property type="component" value="Unassembled WGS sequence"/>
</dbReference>
<evidence type="ECO:0000256" key="1">
    <source>
        <dbReference type="SAM" id="MobiDB-lite"/>
    </source>
</evidence>
<gene>
    <name evidence="2" type="ORF">PLEPLA_LOCUS11545</name>
</gene>
<evidence type="ECO:0000313" key="2">
    <source>
        <dbReference type="EMBL" id="CAB1423625.1"/>
    </source>
</evidence>
<sequence length="108" mass="12041">MRHEERRQKKGEGASYPIYPKKLRSRSGGRRRGGKKAVEVKDDYSVCDEGALSKNAQNSQAARVAQGLRSTRRDEAVDKVAKHKSSYVAKLTVCLPHIEIRTFTGGII</sequence>
<feature type="compositionally biased region" description="Basic residues" evidence="1">
    <location>
        <begin position="21"/>
        <end position="35"/>
    </location>
</feature>
<accession>A0A9N7U354</accession>
<organism evidence="2 3">
    <name type="scientific">Pleuronectes platessa</name>
    <name type="common">European plaice</name>
    <dbReference type="NCBI Taxonomy" id="8262"/>
    <lineage>
        <taxon>Eukaryota</taxon>
        <taxon>Metazoa</taxon>
        <taxon>Chordata</taxon>
        <taxon>Craniata</taxon>
        <taxon>Vertebrata</taxon>
        <taxon>Euteleostomi</taxon>
        <taxon>Actinopterygii</taxon>
        <taxon>Neopterygii</taxon>
        <taxon>Teleostei</taxon>
        <taxon>Neoteleostei</taxon>
        <taxon>Acanthomorphata</taxon>
        <taxon>Carangaria</taxon>
        <taxon>Pleuronectiformes</taxon>
        <taxon>Pleuronectoidei</taxon>
        <taxon>Pleuronectidae</taxon>
        <taxon>Pleuronectes</taxon>
    </lineage>
</organism>
<keyword evidence="3" id="KW-1185">Reference proteome</keyword>